<dbReference type="EMBL" id="DSUT01000190">
    <property type="protein sequence ID" value="HGK29078.1"/>
    <property type="molecule type" value="Genomic_DNA"/>
</dbReference>
<proteinExistence type="predicted"/>
<protein>
    <recommendedName>
        <fullName evidence="3">Bacterial surface antigen (D15) domain-containing protein</fullName>
    </recommendedName>
</protein>
<gene>
    <name evidence="4" type="ORF">ENS41_09075</name>
</gene>
<dbReference type="Gene3D" id="2.40.160.50">
    <property type="entry name" value="membrane protein fhac: a member of the omp85/tpsb transporter family"/>
    <property type="match status" value="1"/>
</dbReference>
<accession>A0A7C4GHN7</accession>
<dbReference type="GO" id="GO:0019867">
    <property type="term" value="C:outer membrane"/>
    <property type="evidence" value="ECO:0007669"/>
    <property type="project" value="InterPro"/>
</dbReference>
<name>A0A7C4GHN7_UNCW3</name>
<evidence type="ECO:0000259" key="3">
    <source>
        <dbReference type="Pfam" id="PF01103"/>
    </source>
</evidence>
<keyword evidence="2" id="KW-0472">Membrane</keyword>
<evidence type="ECO:0000313" key="4">
    <source>
        <dbReference type="EMBL" id="HGK29078.1"/>
    </source>
</evidence>
<comment type="caution">
    <text evidence="4">The sequence shown here is derived from an EMBL/GenBank/DDBJ whole genome shotgun (WGS) entry which is preliminary data.</text>
</comment>
<sequence>MAAAEGTEAPPPVIGAVRLVREGARVRLEPGVRRGEVFASGRLDSVGADIGRRLSEQGFLWSEVSWDTVRRGDRVDVRLVVVTGERARIARWNVVGDSELAGQVAGALPAKGSGFSRATLERAIRRAVAVCENAGYPFVRVRATALAESMAFVMPTLSVDAGEFVRVGFLESSEPERVGNALLERAAGFKAGRVFSPKAIQTWRRNIMRSGWIRPDSEQVVVDAAGQGVRFFLSTDRANRAELAAGYAAGDRRPTGYVRLRFLNLLNGCRRLTAGWQSLAGLTGYELSYTEPWVLGSELEATVSARHTTVDTSYAHTEVGAGGVVCRGAFDLGMEAGFDRTASSDSLSRVRTTWVGTGIRLDLRDDPRDPRSGTLTALRTRAGRRTGAAGAGLVGRVEFDGQTAVPLGARVVAAVSAATRGAFARAELVDAELYRMGGAGSLRGFSEGQFTAPTLGWLNCELRYGLAAGARAYPFFDVGGYPDRGGWRFAAGYGLGFRWQTRVGVLGVDYGVALDESPLRGKIHLNLAAGF</sequence>
<evidence type="ECO:0000256" key="1">
    <source>
        <dbReference type="ARBA" id="ARBA00004370"/>
    </source>
</evidence>
<dbReference type="InterPro" id="IPR000184">
    <property type="entry name" value="Bac_surfAg_D15"/>
</dbReference>
<comment type="subcellular location">
    <subcellularLocation>
        <location evidence="1">Membrane</location>
    </subcellularLocation>
</comment>
<dbReference type="AlphaFoldDB" id="A0A7C4GHN7"/>
<reference evidence="4" key="1">
    <citation type="journal article" date="2020" name="mSystems">
        <title>Genome- and Community-Level Interaction Insights into Carbon Utilization and Element Cycling Functions of Hydrothermarchaeota in Hydrothermal Sediment.</title>
        <authorList>
            <person name="Zhou Z."/>
            <person name="Liu Y."/>
            <person name="Xu W."/>
            <person name="Pan J."/>
            <person name="Luo Z.H."/>
            <person name="Li M."/>
        </authorList>
    </citation>
    <scope>NUCLEOTIDE SEQUENCE [LARGE SCALE GENOMIC DNA]</scope>
    <source>
        <strain evidence="4">SpSt-488</strain>
    </source>
</reference>
<organism evidence="4">
    <name type="scientific">candidate division WOR-3 bacterium</name>
    <dbReference type="NCBI Taxonomy" id="2052148"/>
    <lineage>
        <taxon>Bacteria</taxon>
        <taxon>Bacteria division WOR-3</taxon>
    </lineage>
</organism>
<feature type="domain" description="Bacterial surface antigen (D15)" evidence="3">
    <location>
        <begin position="283"/>
        <end position="516"/>
    </location>
</feature>
<dbReference type="Pfam" id="PF01103">
    <property type="entry name" value="Omp85"/>
    <property type="match status" value="1"/>
</dbReference>
<evidence type="ECO:0000256" key="2">
    <source>
        <dbReference type="ARBA" id="ARBA00023136"/>
    </source>
</evidence>